<dbReference type="AlphaFoldDB" id="A0A225V2L3"/>
<proteinExistence type="predicted"/>
<organism evidence="1 2">
    <name type="scientific">Phytophthora megakarya</name>
    <dbReference type="NCBI Taxonomy" id="4795"/>
    <lineage>
        <taxon>Eukaryota</taxon>
        <taxon>Sar</taxon>
        <taxon>Stramenopiles</taxon>
        <taxon>Oomycota</taxon>
        <taxon>Peronosporomycetes</taxon>
        <taxon>Peronosporales</taxon>
        <taxon>Peronosporaceae</taxon>
        <taxon>Phytophthora</taxon>
    </lineage>
</organism>
<gene>
    <name evidence="1" type="ORF">PHMEG_00030126</name>
</gene>
<dbReference type="Proteomes" id="UP000198211">
    <property type="component" value="Unassembled WGS sequence"/>
</dbReference>
<keyword evidence="2" id="KW-1185">Reference proteome</keyword>
<comment type="caution">
    <text evidence="1">The sequence shown here is derived from an EMBL/GenBank/DDBJ whole genome shotgun (WGS) entry which is preliminary data.</text>
</comment>
<dbReference type="OrthoDB" id="121113at2759"/>
<accession>A0A225V2L3</accession>
<name>A0A225V2L3_9STRA</name>
<reference evidence="2" key="1">
    <citation type="submission" date="2017-03" db="EMBL/GenBank/DDBJ databases">
        <title>Phytopthora megakarya and P. palmivora, two closely related causual agents of cacao black pod achieved similar genome size and gene model numbers by different mechanisms.</title>
        <authorList>
            <person name="Ali S."/>
            <person name="Shao J."/>
            <person name="Larry D.J."/>
            <person name="Kronmiller B."/>
            <person name="Shen D."/>
            <person name="Strem M.D."/>
            <person name="Melnick R.L."/>
            <person name="Guiltinan M.J."/>
            <person name="Tyler B.M."/>
            <person name="Meinhardt L.W."/>
            <person name="Bailey B.A."/>
        </authorList>
    </citation>
    <scope>NUCLEOTIDE SEQUENCE [LARGE SCALE GENOMIC DNA]</scope>
    <source>
        <strain evidence="2">zdho120</strain>
    </source>
</reference>
<evidence type="ECO:0000313" key="1">
    <source>
        <dbReference type="EMBL" id="OWY98966.1"/>
    </source>
</evidence>
<evidence type="ECO:0000313" key="2">
    <source>
        <dbReference type="Proteomes" id="UP000198211"/>
    </source>
</evidence>
<protein>
    <submittedName>
        <fullName evidence="1">Uncharacterized protein</fullName>
    </submittedName>
</protein>
<sequence>MEKNAARLNMMTLEEMSVLLNIPLETLRENSEASPGELSTPEYWLVWYQKSLATPEEARRANRNFRGGQPELCSQVNPLYPAVTDSRDVGGGVDVVHSLAIADQVVVPVGSLVRVHDFTQSRSMFLFQGSLVVHRIHVLIETTFSHLRERAVWERLRVRCKQGRTIEACMLIRHVPDARYPSSSTEKALRSTREHLGSDHLRIIVVDFNDKRNQAQY</sequence>
<dbReference type="EMBL" id="NBNE01008909">
    <property type="protein sequence ID" value="OWY98966.1"/>
    <property type="molecule type" value="Genomic_DNA"/>
</dbReference>